<evidence type="ECO:0000313" key="1">
    <source>
        <dbReference type="EMBL" id="TVZ68368.1"/>
    </source>
</evidence>
<comment type="caution">
    <text evidence="1">The sequence shown here is derived from an EMBL/GenBank/DDBJ whole genome shotgun (WGS) entry which is preliminary data.</text>
</comment>
<sequence length="60" mass="6351">MKKLNVSEVSNVIGGTFTSCVVSYAKETVGTTTVCRKITECQSKFGETRTSVPADLSSCA</sequence>
<accession>A0A542BKL9</accession>
<organism evidence="1">
    <name type="scientific">Serratia fonticola</name>
    <dbReference type="NCBI Taxonomy" id="47917"/>
    <lineage>
        <taxon>Bacteria</taxon>
        <taxon>Pseudomonadati</taxon>
        <taxon>Pseudomonadota</taxon>
        <taxon>Gammaproteobacteria</taxon>
        <taxon>Enterobacterales</taxon>
        <taxon>Yersiniaceae</taxon>
        <taxon>Serratia</taxon>
    </lineage>
</organism>
<dbReference type="EMBL" id="VISQ01000001">
    <property type="protein sequence ID" value="TVZ68368.1"/>
    <property type="molecule type" value="Genomic_DNA"/>
</dbReference>
<proteinExistence type="predicted"/>
<reference evidence="1" key="1">
    <citation type="submission" date="2019-06" db="EMBL/GenBank/DDBJ databases">
        <authorList>
            <person name="Deangelis K."/>
            <person name="Huntemann M."/>
            <person name="Clum A."/>
            <person name="Pillay M."/>
            <person name="Palaniappan K."/>
            <person name="Varghese N."/>
            <person name="Mikhailova N."/>
            <person name="Stamatis D."/>
            <person name="Reddy T."/>
            <person name="Daum C."/>
            <person name="Shapiro N."/>
            <person name="Ivanova N."/>
            <person name="Kyrpides N."/>
            <person name="Woyke T."/>
        </authorList>
    </citation>
    <scope>NUCLEOTIDE SEQUENCE [LARGE SCALE GENOMIC DNA]</scope>
    <source>
        <strain evidence="1">128R</strain>
    </source>
</reference>
<dbReference type="Pfam" id="PF15959">
    <property type="entry name" value="DUF4762"/>
    <property type="match status" value="1"/>
</dbReference>
<dbReference type="AlphaFoldDB" id="A0A542BKL9"/>
<dbReference type="InterPro" id="IPR031882">
    <property type="entry name" value="DUF4762"/>
</dbReference>
<dbReference type="PROSITE" id="PS51257">
    <property type="entry name" value="PROKAR_LIPOPROTEIN"/>
    <property type="match status" value="1"/>
</dbReference>
<reference evidence="1" key="2">
    <citation type="submission" date="2019-08" db="EMBL/GenBank/DDBJ databases">
        <title>Investigation of anaerobic lignin degradation for improved lignocellulosic biofuels.</title>
        <authorList>
            <person name="Deangelis K.PhD."/>
        </authorList>
    </citation>
    <scope>NUCLEOTIDE SEQUENCE [LARGE SCALE GENOMIC DNA]</scope>
    <source>
        <strain evidence="1">128R</strain>
    </source>
</reference>
<protein>
    <submittedName>
        <fullName evidence="1">Uncharacterized protein DUF4762</fullName>
    </submittedName>
</protein>
<dbReference type="OrthoDB" id="6497539at2"/>
<gene>
    <name evidence="1" type="ORF">FHU10_0798</name>
</gene>
<name>A0A542BKL9_SERFO</name>